<evidence type="ECO:0000313" key="2">
    <source>
        <dbReference type="Proteomes" id="UP001281761"/>
    </source>
</evidence>
<dbReference type="Proteomes" id="UP001281761">
    <property type="component" value="Unassembled WGS sequence"/>
</dbReference>
<name>A0ABQ9Y3K5_9EUKA</name>
<comment type="caution">
    <text evidence="1">The sequence shown here is derived from an EMBL/GenBank/DDBJ whole genome shotgun (WGS) entry which is preliminary data.</text>
</comment>
<proteinExistence type="predicted"/>
<accession>A0ABQ9Y3K5</accession>
<protein>
    <submittedName>
        <fullName evidence="1">Uncharacterized protein</fullName>
    </submittedName>
</protein>
<organism evidence="1 2">
    <name type="scientific">Blattamonas nauphoetae</name>
    <dbReference type="NCBI Taxonomy" id="2049346"/>
    <lineage>
        <taxon>Eukaryota</taxon>
        <taxon>Metamonada</taxon>
        <taxon>Preaxostyla</taxon>
        <taxon>Oxymonadida</taxon>
        <taxon>Blattamonas</taxon>
    </lineage>
</organism>
<reference evidence="1 2" key="1">
    <citation type="journal article" date="2022" name="bioRxiv">
        <title>Genomics of Preaxostyla Flagellates Illuminates Evolutionary Transitions and the Path Towards Mitochondrial Loss.</title>
        <authorList>
            <person name="Novak L.V.F."/>
            <person name="Treitli S.C."/>
            <person name="Pyrih J."/>
            <person name="Halakuc P."/>
            <person name="Pipaliya S.V."/>
            <person name="Vacek V."/>
            <person name="Brzon O."/>
            <person name="Soukal P."/>
            <person name="Eme L."/>
            <person name="Dacks J.B."/>
            <person name="Karnkowska A."/>
            <person name="Elias M."/>
            <person name="Hampl V."/>
        </authorList>
    </citation>
    <scope>NUCLEOTIDE SEQUENCE [LARGE SCALE GENOMIC DNA]</scope>
    <source>
        <strain evidence="1">NAU3</strain>
        <tissue evidence="1">Gut</tissue>
    </source>
</reference>
<evidence type="ECO:0000313" key="1">
    <source>
        <dbReference type="EMBL" id="KAK2958254.1"/>
    </source>
</evidence>
<gene>
    <name evidence="1" type="ORF">BLNAU_6741</name>
</gene>
<keyword evidence="2" id="KW-1185">Reference proteome</keyword>
<dbReference type="EMBL" id="JARBJD010000039">
    <property type="protein sequence ID" value="KAK2958254.1"/>
    <property type="molecule type" value="Genomic_DNA"/>
</dbReference>
<sequence>MEMPHIQIQNKILIHFLRALHPHLLLANQVFRLQPKLRNRKSQHHLLLGTKRLPQHNPQYLEHHDLDHLQMS</sequence>